<name>A0AAD3H5B6_9STRA</name>
<keyword evidence="2" id="KW-1185">Reference proteome</keyword>
<comment type="caution">
    <text evidence="1">The sequence shown here is derived from an EMBL/GenBank/DDBJ whole genome shotgun (WGS) entry which is preliminary data.</text>
</comment>
<dbReference type="AlphaFoldDB" id="A0AAD3H5B6"/>
<sequence length="173" mass="19198">MASINIYFSPQPDEKPETSAAYEYAQRITSLRIPPNTKVNLSRLDSDSIDKIPKNESAINIFVLSCSADGSMDRAVRKIIRKLKGNDTNDESCIQNELDETGNLVMAIALLGHARCENSAKQMGETIFSTGRRLIKMMKGQYLAHTFHSIEVQAELEAPDAVGGFDDWAKTIM</sequence>
<organism evidence="1 2">
    <name type="scientific">Chaetoceros tenuissimus</name>
    <dbReference type="NCBI Taxonomy" id="426638"/>
    <lineage>
        <taxon>Eukaryota</taxon>
        <taxon>Sar</taxon>
        <taxon>Stramenopiles</taxon>
        <taxon>Ochrophyta</taxon>
        <taxon>Bacillariophyta</taxon>
        <taxon>Coscinodiscophyceae</taxon>
        <taxon>Chaetocerotophycidae</taxon>
        <taxon>Chaetocerotales</taxon>
        <taxon>Chaetocerotaceae</taxon>
        <taxon>Chaetoceros</taxon>
    </lineage>
</organism>
<proteinExistence type="predicted"/>
<evidence type="ECO:0000313" key="1">
    <source>
        <dbReference type="EMBL" id="GFH50960.1"/>
    </source>
</evidence>
<reference evidence="1 2" key="1">
    <citation type="journal article" date="2021" name="Sci. Rep.">
        <title>The genome of the diatom Chaetoceros tenuissimus carries an ancient integrated fragment of an extant virus.</title>
        <authorList>
            <person name="Hongo Y."/>
            <person name="Kimura K."/>
            <person name="Takaki Y."/>
            <person name="Yoshida Y."/>
            <person name="Baba S."/>
            <person name="Kobayashi G."/>
            <person name="Nagasaki K."/>
            <person name="Hano T."/>
            <person name="Tomaru Y."/>
        </authorList>
    </citation>
    <scope>NUCLEOTIDE SEQUENCE [LARGE SCALE GENOMIC DNA]</scope>
    <source>
        <strain evidence="1 2">NIES-3715</strain>
    </source>
</reference>
<dbReference type="Proteomes" id="UP001054902">
    <property type="component" value="Unassembled WGS sequence"/>
</dbReference>
<evidence type="ECO:0000313" key="2">
    <source>
        <dbReference type="Proteomes" id="UP001054902"/>
    </source>
</evidence>
<dbReference type="EMBL" id="BLLK01000045">
    <property type="protein sequence ID" value="GFH50960.1"/>
    <property type="molecule type" value="Genomic_DNA"/>
</dbReference>
<gene>
    <name evidence="1" type="ORF">CTEN210_07436</name>
</gene>
<protein>
    <submittedName>
        <fullName evidence="1">Uncharacterized protein</fullName>
    </submittedName>
</protein>
<accession>A0AAD3H5B6</accession>